<dbReference type="GO" id="GO:0003677">
    <property type="term" value="F:DNA binding"/>
    <property type="evidence" value="ECO:0007669"/>
    <property type="project" value="InterPro"/>
</dbReference>
<comment type="caution">
    <text evidence="3">The sequence shown here is derived from an EMBL/GenBank/DDBJ whole genome shotgun (WGS) entry which is preliminary data.</text>
</comment>
<accession>A0A656JJP1</accession>
<dbReference type="AlphaFoldDB" id="A0A656JJP1"/>
<feature type="non-terminal residue" evidence="3">
    <location>
        <position position="1"/>
    </location>
</feature>
<dbReference type="Pfam" id="PF00589">
    <property type="entry name" value="Phage_integrase"/>
    <property type="match status" value="1"/>
</dbReference>
<dbReference type="Proteomes" id="UP000018849">
    <property type="component" value="Unassembled WGS sequence"/>
</dbReference>
<proteinExistence type="predicted"/>
<sequence>WSHISLAEREWFIPAENTKTGVEHHLPLTDQVRSLLISYRDIQWATGYSGQFLFPSRSGKALSEGQASAVFTRLGQGE</sequence>
<dbReference type="InterPro" id="IPR002104">
    <property type="entry name" value="Integrase_catalytic"/>
</dbReference>
<organism evidence="3 4">
    <name type="scientific">Pseudomonas syringae pv. actinidiae ICMP 19096</name>
    <dbReference type="NCBI Taxonomy" id="1194405"/>
    <lineage>
        <taxon>Bacteria</taxon>
        <taxon>Pseudomonadati</taxon>
        <taxon>Pseudomonadota</taxon>
        <taxon>Gammaproteobacteria</taxon>
        <taxon>Pseudomonadales</taxon>
        <taxon>Pseudomonadaceae</taxon>
        <taxon>Pseudomonas</taxon>
        <taxon>Pseudomonas syringae</taxon>
    </lineage>
</organism>
<evidence type="ECO:0000313" key="3">
    <source>
        <dbReference type="EMBL" id="EPN31220.1"/>
    </source>
</evidence>
<dbReference type="GO" id="GO:0015074">
    <property type="term" value="P:DNA integration"/>
    <property type="evidence" value="ECO:0007669"/>
    <property type="project" value="InterPro"/>
</dbReference>
<evidence type="ECO:0000259" key="2">
    <source>
        <dbReference type="PROSITE" id="PS51898"/>
    </source>
</evidence>
<evidence type="ECO:0000256" key="1">
    <source>
        <dbReference type="ARBA" id="ARBA00023172"/>
    </source>
</evidence>
<evidence type="ECO:0000313" key="4">
    <source>
        <dbReference type="Proteomes" id="UP000018849"/>
    </source>
</evidence>
<gene>
    <name evidence="3" type="ORF">A245_44945</name>
</gene>
<dbReference type="PROSITE" id="PS51898">
    <property type="entry name" value="TYR_RECOMBINASE"/>
    <property type="match status" value="1"/>
</dbReference>
<keyword evidence="1" id="KW-0233">DNA recombination</keyword>
<dbReference type="GO" id="GO:0006310">
    <property type="term" value="P:DNA recombination"/>
    <property type="evidence" value="ECO:0007669"/>
    <property type="project" value="UniProtKB-KW"/>
</dbReference>
<dbReference type="SUPFAM" id="SSF56349">
    <property type="entry name" value="DNA breaking-rejoining enzymes"/>
    <property type="match status" value="1"/>
</dbReference>
<reference evidence="3 4" key="1">
    <citation type="journal article" date="2013" name="PLoS Pathog.">
        <title>Genomic analysis of the Kiwifruit pathogen Pseudomonas syringae pv. actinidiae provides insight into the origins of an emergent plant disease.</title>
        <authorList>
            <person name="McCann H.C."/>
            <person name="Rikkerink E.H."/>
            <person name="Bertels F."/>
            <person name="Fiers M."/>
            <person name="Lu A."/>
            <person name="Rees-George J."/>
            <person name="Andersen M.T."/>
            <person name="Gleave A.P."/>
            <person name="Haubold B."/>
            <person name="Wohlers M.W."/>
            <person name="Guttman D.S."/>
            <person name="Wang P.W."/>
            <person name="Straub C."/>
            <person name="Vanneste J.L."/>
            <person name="Rainey P.B."/>
            <person name="Templeton M.D."/>
        </authorList>
    </citation>
    <scope>NUCLEOTIDE SEQUENCE [LARGE SCALE GENOMIC DNA]</scope>
    <source>
        <strain evidence="3 4">ICMP 19096</strain>
    </source>
</reference>
<dbReference type="InterPro" id="IPR013762">
    <property type="entry name" value="Integrase-like_cat_sf"/>
</dbReference>
<feature type="domain" description="Tyr recombinase" evidence="2">
    <location>
        <begin position="1"/>
        <end position="78"/>
    </location>
</feature>
<dbReference type="EMBL" id="AOKF01003811">
    <property type="protein sequence ID" value="EPN31220.1"/>
    <property type="molecule type" value="Genomic_DNA"/>
</dbReference>
<name>A0A656JJP1_PSESF</name>
<protein>
    <submittedName>
        <fullName evidence="3">Phage integrase</fullName>
    </submittedName>
</protein>
<feature type="non-terminal residue" evidence="3">
    <location>
        <position position="78"/>
    </location>
</feature>
<dbReference type="InterPro" id="IPR011010">
    <property type="entry name" value="DNA_brk_join_enz"/>
</dbReference>
<dbReference type="Gene3D" id="1.10.443.10">
    <property type="entry name" value="Intergrase catalytic core"/>
    <property type="match status" value="1"/>
</dbReference>